<evidence type="ECO:0000313" key="3">
    <source>
        <dbReference type="Proteomes" id="UP000187203"/>
    </source>
</evidence>
<sequence>MSKDPSSQALPPLSKPNSKKTGSITASVGKNHAKATVSFSGIGSVNCSATFSASKSGATTGSANASALKQQKVPLRAAESTGVRVDAAAPPHRPASNKTKPPRAKGSSSKCAGRVWVDDENNVISSTETGIRTSPRSRAKMSAARTSSAQTVSSNSIGGRQVIGRVPARGQKRKTMEGIGVYTNLKTGRQIENPGRPGQTVLNIGTSTRRRAIDTNGPAETQESNCTSATMATGPSKATTKGKGKQKAQWKY</sequence>
<feature type="region of interest" description="Disordered" evidence="1">
    <location>
        <begin position="126"/>
        <end position="161"/>
    </location>
</feature>
<gene>
    <name evidence="2" type="ORF">COLO4_19235</name>
</gene>
<feature type="region of interest" description="Disordered" evidence="1">
    <location>
        <begin position="1"/>
        <end position="31"/>
    </location>
</feature>
<dbReference type="AlphaFoldDB" id="A0A1R3J646"/>
<dbReference type="EMBL" id="AWUE01016565">
    <property type="protein sequence ID" value="OMO90335.1"/>
    <property type="molecule type" value="Genomic_DNA"/>
</dbReference>
<feature type="compositionally biased region" description="Polar residues" evidence="1">
    <location>
        <begin position="144"/>
        <end position="158"/>
    </location>
</feature>
<evidence type="ECO:0000313" key="2">
    <source>
        <dbReference type="EMBL" id="OMO90335.1"/>
    </source>
</evidence>
<feature type="compositionally biased region" description="Basic residues" evidence="1">
    <location>
        <begin position="240"/>
        <end position="252"/>
    </location>
</feature>
<evidence type="ECO:0000256" key="1">
    <source>
        <dbReference type="SAM" id="MobiDB-lite"/>
    </source>
</evidence>
<comment type="caution">
    <text evidence="2">The sequence shown here is derived from an EMBL/GenBank/DDBJ whole genome shotgun (WGS) entry which is preliminary data.</text>
</comment>
<protein>
    <submittedName>
        <fullName evidence="2">Uncharacterized protein</fullName>
    </submittedName>
</protein>
<proteinExistence type="predicted"/>
<feature type="region of interest" description="Disordered" evidence="1">
    <location>
        <begin position="51"/>
        <end position="113"/>
    </location>
</feature>
<feature type="compositionally biased region" description="Polar residues" evidence="1">
    <location>
        <begin position="218"/>
        <end position="233"/>
    </location>
</feature>
<feature type="compositionally biased region" description="Polar residues" evidence="1">
    <location>
        <begin position="126"/>
        <end position="136"/>
    </location>
</feature>
<feature type="compositionally biased region" description="Polar residues" evidence="1">
    <location>
        <begin position="1"/>
        <end position="28"/>
    </location>
</feature>
<accession>A0A1R3J646</accession>
<feature type="compositionally biased region" description="Low complexity" evidence="1">
    <location>
        <begin position="51"/>
        <end position="67"/>
    </location>
</feature>
<organism evidence="2 3">
    <name type="scientific">Corchorus olitorius</name>
    <dbReference type="NCBI Taxonomy" id="93759"/>
    <lineage>
        <taxon>Eukaryota</taxon>
        <taxon>Viridiplantae</taxon>
        <taxon>Streptophyta</taxon>
        <taxon>Embryophyta</taxon>
        <taxon>Tracheophyta</taxon>
        <taxon>Spermatophyta</taxon>
        <taxon>Magnoliopsida</taxon>
        <taxon>eudicotyledons</taxon>
        <taxon>Gunneridae</taxon>
        <taxon>Pentapetalae</taxon>
        <taxon>rosids</taxon>
        <taxon>malvids</taxon>
        <taxon>Malvales</taxon>
        <taxon>Malvaceae</taxon>
        <taxon>Grewioideae</taxon>
        <taxon>Apeibeae</taxon>
        <taxon>Corchorus</taxon>
    </lineage>
</organism>
<keyword evidence="3" id="KW-1185">Reference proteome</keyword>
<dbReference type="Proteomes" id="UP000187203">
    <property type="component" value="Unassembled WGS sequence"/>
</dbReference>
<reference evidence="3" key="1">
    <citation type="submission" date="2013-09" db="EMBL/GenBank/DDBJ databases">
        <title>Corchorus olitorius genome sequencing.</title>
        <authorList>
            <person name="Alam M."/>
            <person name="Haque M.S."/>
            <person name="Islam M.S."/>
            <person name="Emdad E.M."/>
            <person name="Islam M.M."/>
            <person name="Ahmed B."/>
            <person name="Halim A."/>
            <person name="Hossen Q.M.M."/>
            <person name="Hossain M.Z."/>
            <person name="Ahmed R."/>
            <person name="Khan M.M."/>
            <person name="Islam R."/>
            <person name="Rashid M.M."/>
            <person name="Khan S.A."/>
            <person name="Rahman M.S."/>
            <person name="Alam M."/>
            <person name="Yahiya A.S."/>
            <person name="Khan M.S."/>
            <person name="Azam M.S."/>
            <person name="Haque T."/>
            <person name="Lashkar M.Z.H."/>
            <person name="Akhand A.I."/>
            <person name="Morshed G."/>
            <person name="Roy S."/>
            <person name="Uddin K.S."/>
            <person name="Rabeya T."/>
            <person name="Hossain A.S."/>
            <person name="Chowdhury A."/>
            <person name="Snigdha A.R."/>
            <person name="Mortoza M.S."/>
            <person name="Matin S.A."/>
            <person name="Hoque S.M.E."/>
            <person name="Islam M.K."/>
            <person name="Roy D.K."/>
            <person name="Haider R."/>
            <person name="Moosa M.M."/>
            <person name="Elias S.M."/>
            <person name="Hasan A.M."/>
            <person name="Jahan S."/>
            <person name="Shafiuddin M."/>
            <person name="Mahmood N."/>
            <person name="Shommy N.S."/>
        </authorList>
    </citation>
    <scope>NUCLEOTIDE SEQUENCE [LARGE SCALE GENOMIC DNA]</scope>
    <source>
        <strain evidence="3">cv. O-4</strain>
    </source>
</reference>
<name>A0A1R3J646_9ROSI</name>
<feature type="region of interest" description="Disordered" evidence="1">
    <location>
        <begin position="210"/>
        <end position="252"/>
    </location>
</feature>